<keyword evidence="1" id="KW-0472">Membrane</keyword>
<feature type="signal peptide" evidence="2">
    <location>
        <begin position="1"/>
        <end position="21"/>
    </location>
</feature>
<evidence type="ECO:0008006" key="5">
    <source>
        <dbReference type="Google" id="ProtNLM"/>
    </source>
</evidence>
<keyword evidence="4" id="KW-1185">Reference proteome</keyword>
<organism evidence="3 4">
    <name type="scientific">Cercospora kikuchii</name>
    <dbReference type="NCBI Taxonomy" id="84275"/>
    <lineage>
        <taxon>Eukaryota</taxon>
        <taxon>Fungi</taxon>
        <taxon>Dikarya</taxon>
        <taxon>Ascomycota</taxon>
        <taxon>Pezizomycotina</taxon>
        <taxon>Dothideomycetes</taxon>
        <taxon>Dothideomycetidae</taxon>
        <taxon>Mycosphaerellales</taxon>
        <taxon>Mycosphaerellaceae</taxon>
        <taxon>Cercospora</taxon>
    </lineage>
</organism>
<feature type="transmembrane region" description="Helical" evidence="1">
    <location>
        <begin position="209"/>
        <end position="228"/>
    </location>
</feature>
<dbReference type="EMBL" id="BOLY01000004">
    <property type="protein sequence ID" value="GIZ43004.1"/>
    <property type="molecule type" value="Genomic_DNA"/>
</dbReference>
<dbReference type="InterPro" id="IPR040241">
    <property type="entry name" value="TRP_Flc/Pkd2-like"/>
</dbReference>
<dbReference type="OrthoDB" id="269822at2759"/>
<feature type="transmembrane region" description="Helical" evidence="1">
    <location>
        <begin position="465"/>
        <end position="482"/>
    </location>
</feature>
<feature type="transmembrane region" description="Helical" evidence="1">
    <location>
        <begin position="365"/>
        <end position="384"/>
    </location>
</feature>
<evidence type="ECO:0000256" key="2">
    <source>
        <dbReference type="SAM" id="SignalP"/>
    </source>
</evidence>
<feature type="transmembrane region" description="Helical" evidence="1">
    <location>
        <begin position="170"/>
        <end position="189"/>
    </location>
</feature>
<dbReference type="GO" id="GO:0016020">
    <property type="term" value="C:membrane"/>
    <property type="evidence" value="ECO:0007669"/>
    <property type="project" value="TreeGrafter"/>
</dbReference>
<proteinExistence type="predicted"/>
<evidence type="ECO:0000313" key="3">
    <source>
        <dbReference type="EMBL" id="GIZ43004.1"/>
    </source>
</evidence>
<evidence type="ECO:0000313" key="4">
    <source>
        <dbReference type="Proteomes" id="UP000825890"/>
    </source>
</evidence>
<dbReference type="PANTHER" id="PTHR31145:SF8">
    <property type="entry name" value="INTEGRAL MEMBRANE PROTEIN (AFU_ORTHOLOGUE AFUA_2G17475)"/>
    <property type="match status" value="1"/>
</dbReference>
<feature type="transmembrane region" description="Helical" evidence="1">
    <location>
        <begin position="409"/>
        <end position="427"/>
    </location>
</feature>
<feature type="transmembrane region" description="Helical" evidence="1">
    <location>
        <begin position="331"/>
        <end position="353"/>
    </location>
</feature>
<evidence type="ECO:0000256" key="1">
    <source>
        <dbReference type="SAM" id="Phobius"/>
    </source>
</evidence>
<dbReference type="PANTHER" id="PTHR31145">
    <property type="entry name" value="INTEGRAL MEMBRANE PROTEIN (AFU_ORTHOLOGUE AFUA_7G01610)"/>
    <property type="match status" value="1"/>
</dbReference>
<name>A0A9P3FHL4_9PEZI</name>
<keyword evidence="1" id="KW-0812">Transmembrane</keyword>
<keyword evidence="2" id="KW-0732">Signal</keyword>
<comment type="caution">
    <text evidence="3">The sequence shown here is derived from an EMBL/GenBank/DDBJ whole genome shotgun (WGS) entry which is preliminary data.</text>
</comment>
<dbReference type="GO" id="GO:0055085">
    <property type="term" value="P:transmembrane transport"/>
    <property type="evidence" value="ECO:0007669"/>
    <property type="project" value="TreeGrafter"/>
</dbReference>
<dbReference type="Proteomes" id="UP000825890">
    <property type="component" value="Unassembled WGS sequence"/>
</dbReference>
<protein>
    <recommendedName>
        <fullName evidence="5">Integral membrane protein</fullName>
    </recommendedName>
</protein>
<feature type="transmembrane region" description="Helical" evidence="1">
    <location>
        <begin position="488"/>
        <end position="515"/>
    </location>
</feature>
<accession>A0A9P3FHL4</accession>
<sequence length="701" mass="77180">MTRGTARLALILAGLAQYSSAAYIQSTPCPGDTTGIWAPWEGHNFTFANVKLAKSSNGTNILSFDLRKLAPENRCDGAPKNVSIVLGTGSTFTSSDMTHHAPQDAQVQCASPWNVAELVVPVTTEIGPILSFSTIQLEVQATLGRPAETFCVAGNAVVAAGSATQRSLRYGPVGVLLFVLLAEVAEVLFGRYVRSNGRRGLWDNARQCLLYLQFVFLFSTLGLNYPTFFQPVVSHLNGPSLLLPGPLRYGTVYSSINDGIYEFNGTYGGTYGIELMHQMVGAPKTMVTWYNMVIAVLIIIIIAAFCLEVSRCWSRHSPATGMHLSRPSNGRLAAISKAMLSCFALPICTLSFYQVHYARKFPVHHTAFALGMIVVVLLSFVWLFTRIRHDSFSAVETPRSQVHIRREELHVLLGFVLTIIRSAAIAWLDSPPLAQLVLLCACEAVSALSDWYFEATTLVSMSSAGFRSVALAPMFAFLPGVTAESTRNIIGCSILALHAAALLFVFCLPCAYRLLAICVCMTREDEQEAPAYGLRQLKRRPNSNLNLLQGSFEEPEQRQLADLTKPTFYRQPSKSRIELLTTTNPDRVSDASSSSLVDAIHVAAVDEEAIDSWNRNDIVALDSRWHDFSFRESDLIYAPRGRQQIFVADASTQHEAAIGGRMSATRKSYQRAVSWLSSRVTKEPKGFQVVRPQLDPRNDFD</sequence>
<feature type="transmembrane region" description="Helical" evidence="1">
    <location>
        <begin position="289"/>
        <end position="310"/>
    </location>
</feature>
<feature type="chain" id="PRO_5040331263" description="Integral membrane protein" evidence="2">
    <location>
        <begin position="22"/>
        <end position="701"/>
    </location>
</feature>
<dbReference type="AlphaFoldDB" id="A0A9P3FHL4"/>
<keyword evidence="1" id="KW-1133">Transmembrane helix</keyword>
<reference evidence="3 4" key="1">
    <citation type="submission" date="2021-01" db="EMBL/GenBank/DDBJ databases">
        <title>Cercospora kikuchii MAFF 305040 whole genome shotgun sequence.</title>
        <authorList>
            <person name="Kashiwa T."/>
            <person name="Suzuki T."/>
        </authorList>
    </citation>
    <scope>NUCLEOTIDE SEQUENCE [LARGE SCALE GENOMIC DNA]</scope>
    <source>
        <strain evidence="3 4">MAFF 305040</strain>
    </source>
</reference>
<dbReference type="GeneID" id="68291825"/>
<dbReference type="RefSeq" id="XP_044657491.1">
    <property type="nucleotide sequence ID" value="XM_044801556.1"/>
</dbReference>
<gene>
    <name evidence="3" type="ORF">CKM354_000625000</name>
</gene>